<feature type="transmembrane region" description="Helical" evidence="6">
    <location>
        <begin position="12"/>
        <end position="33"/>
    </location>
</feature>
<feature type="transmembrane region" description="Helical" evidence="6">
    <location>
        <begin position="153"/>
        <end position="174"/>
    </location>
</feature>
<evidence type="ECO:0000256" key="2">
    <source>
        <dbReference type="ARBA" id="ARBA00022692"/>
    </source>
</evidence>
<evidence type="ECO:0000256" key="4">
    <source>
        <dbReference type="ARBA" id="ARBA00023136"/>
    </source>
</evidence>
<name>B7G9G5_PHATC</name>
<dbReference type="GeneID" id="7195446"/>
<reference evidence="8 9" key="1">
    <citation type="journal article" date="2008" name="Nature">
        <title>The Phaeodactylum genome reveals the evolutionary history of diatom genomes.</title>
        <authorList>
            <person name="Bowler C."/>
            <person name="Allen A.E."/>
            <person name="Badger J.H."/>
            <person name="Grimwood J."/>
            <person name="Jabbari K."/>
            <person name="Kuo A."/>
            <person name="Maheswari U."/>
            <person name="Martens C."/>
            <person name="Maumus F."/>
            <person name="Otillar R.P."/>
            <person name="Rayko E."/>
            <person name="Salamov A."/>
            <person name="Vandepoele K."/>
            <person name="Beszteri B."/>
            <person name="Gruber A."/>
            <person name="Heijde M."/>
            <person name="Katinka M."/>
            <person name="Mock T."/>
            <person name="Valentin K."/>
            <person name="Verret F."/>
            <person name="Berges J.A."/>
            <person name="Brownlee C."/>
            <person name="Cadoret J.P."/>
            <person name="Chiovitti A."/>
            <person name="Choi C.J."/>
            <person name="Coesel S."/>
            <person name="De Martino A."/>
            <person name="Detter J.C."/>
            <person name="Durkin C."/>
            <person name="Falciatore A."/>
            <person name="Fournet J."/>
            <person name="Haruta M."/>
            <person name="Huysman M.J."/>
            <person name="Jenkins B.D."/>
            <person name="Jiroutova K."/>
            <person name="Jorgensen R.E."/>
            <person name="Joubert Y."/>
            <person name="Kaplan A."/>
            <person name="Kroger N."/>
            <person name="Kroth P.G."/>
            <person name="La Roche J."/>
            <person name="Lindquist E."/>
            <person name="Lommer M."/>
            <person name="Martin-Jezequel V."/>
            <person name="Lopez P.J."/>
            <person name="Lucas S."/>
            <person name="Mangogna M."/>
            <person name="McGinnis K."/>
            <person name="Medlin L.K."/>
            <person name="Montsant A."/>
            <person name="Oudot-Le Secq M.P."/>
            <person name="Napoli C."/>
            <person name="Obornik M."/>
            <person name="Parker M.S."/>
            <person name="Petit J.L."/>
            <person name="Porcel B.M."/>
            <person name="Poulsen N."/>
            <person name="Robison M."/>
            <person name="Rychlewski L."/>
            <person name="Rynearson T.A."/>
            <person name="Schmutz J."/>
            <person name="Shapiro H."/>
            <person name="Siaut M."/>
            <person name="Stanley M."/>
            <person name="Sussman M.R."/>
            <person name="Taylor A.R."/>
            <person name="Vardi A."/>
            <person name="von Dassow P."/>
            <person name="Vyverman W."/>
            <person name="Willis A."/>
            <person name="Wyrwicz L.S."/>
            <person name="Rokhsar D.S."/>
            <person name="Weissenbach J."/>
            <person name="Armbrust E.V."/>
            <person name="Green B.R."/>
            <person name="Van de Peer Y."/>
            <person name="Grigoriev I.V."/>
        </authorList>
    </citation>
    <scope>NUCLEOTIDE SEQUENCE [LARGE SCALE GENOMIC DNA]</scope>
    <source>
        <strain evidence="8 9">CCAP 1055/1</strain>
    </source>
</reference>
<comment type="subcellular location">
    <subcellularLocation>
        <location evidence="1">Membrane</location>
    </subcellularLocation>
</comment>
<dbReference type="PaxDb" id="2850-Phatr39728"/>
<keyword evidence="2 6" id="KW-0812">Transmembrane</keyword>
<dbReference type="GO" id="GO:0008610">
    <property type="term" value="P:lipid biosynthetic process"/>
    <property type="evidence" value="ECO:0007669"/>
    <property type="project" value="InterPro"/>
</dbReference>
<dbReference type="Pfam" id="PF04116">
    <property type="entry name" value="FA_hydroxylase"/>
    <property type="match status" value="1"/>
</dbReference>
<dbReference type="eggNOG" id="ENOG502SZ7J">
    <property type="taxonomic scope" value="Eukaryota"/>
</dbReference>
<dbReference type="GO" id="GO:0016491">
    <property type="term" value="F:oxidoreductase activity"/>
    <property type="evidence" value="ECO:0007669"/>
    <property type="project" value="InterPro"/>
</dbReference>
<accession>B7G9G5</accession>
<proteinExistence type="predicted"/>
<evidence type="ECO:0000256" key="5">
    <source>
        <dbReference type="SAM" id="MobiDB-lite"/>
    </source>
</evidence>
<protein>
    <recommendedName>
        <fullName evidence="7">Fatty acid hydroxylase domain-containing protein</fullName>
    </recommendedName>
</protein>
<reference evidence="9" key="2">
    <citation type="submission" date="2008-08" db="EMBL/GenBank/DDBJ databases">
        <authorList>
            <consortium name="Diatom Consortium"/>
            <person name="Grigoriev I."/>
            <person name="Grimwood J."/>
            <person name="Kuo A."/>
            <person name="Otillar R.P."/>
            <person name="Salamov A."/>
            <person name="Detter J.C."/>
            <person name="Lindquist E."/>
            <person name="Shapiro H."/>
            <person name="Lucas S."/>
            <person name="Glavina del Rio T."/>
            <person name="Pitluck S."/>
            <person name="Rokhsar D."/>
            <person name="Bowler C."/>
        </authorList>
    </citation>
    <scope>GENOME REANNOTATION</scope>
    <source>
        <strain evidence="9">CCAP 1055/1</strain>
    </source>
</reference>
<dbReference type="PANTHER" id="PTHR11863">
    <property type="entry name" value="STEROL DESATURASE"/>
    <property type="match status" value="1"/>
</dbReference>
<dbReference type="EMBL" id="CM000622">
    <property type="protein sequence ID" value="EEC44814.1"/>
    <property type="molecule type" value="Genomic_DNA"/>
</dbReference>
<dbReference type="STRING" id="556484.B7G9G5"/>
<dbReference type="AlphaFoldDB" id="B7G9G5"/>
<evidence type="ECO:0000259" key="7">
    <source>
        <dbReference type="Pfam" id="PF04116"/>
    </source>
</evidence>
<evidence type="ECO:0000256" key="6">
    <source>
        <dbReference type="SAM" id="Phobius"/>
    </source>
</evidence>
<dbReference type="GO" id="GO:0016020">
    <property type="term" value="C:membrane"/>
    <property type="evidence" value="ECO:0007669"/>
    <property type="project" value="UniProtKB-SubCell"/>
</dbReference>
<keyword evidence="3 6" id="KW-1133">Transmembrane helix</keyword>
<sequence>MSVAVRCAFWQAIGAALILMLSHCICVGIVMYFDFSGKWEAYELSKSRSKSLSDRMYDYQIGIRKFCLDLVLLFVPCIAFCFWCKGDKIAHSPDSMFLSFVKLLTGYALGKIWAFLVHYGLHFPLFYQFHRRHHRNPKNLVASAAWDDSFVEYAIMEIPSFAITLLLFPTHYYWHLIHFAWHGWDGACGHSGFAAPGLLGACFNGEYHYHHHALLTVNYAELEFLDKLCGTHHSQRSVGVNKQTLSSTRSQQKTNNRILN</sequence>
<dbReference type="OrthoDB" id="408954at2759"/>
<dbReference type="GO" id="GO:0005506">
    <property type="term" value="F:iron ion binding"/>
    <property type="evidence" value="ECO:0007669"/>
    <property type="project" value="InterPro"/>
</dbReference>
<evidence type="ECO:0000256" key="3">
    <source>
        <dbReference type="ARBA" id="ARBA00022989"/>
    </source>
</evidence>
<dbReference type="RefSeq" id="XP_002183632.1">
    <property type="nucleotide sequence ID" value="XM_002183596.1"/>
</dbReference>
<keyword evidence="4 6" id="KW-0472">Membrane</keyword>
<dbReference type="KEGG" id="pti:PHATRDRAFT_39728"/>
<gene>
    <name evidence="8" type="ORF">PHATRDRAFT_39728</name>
</gene>
<dbReference type="InterPro" id="IPR050307">
    <property type="entry name" value="Sterol_Desaturase_Related"/>
</dbReference>
<evidence type="ECO:0000256" key="1">
    <source>
        <dbReference type="ARBA" id="ARBA00004370"/>
    </source>
</evidence>
<feature type="transmembrane region" description="Helical" evidence="6">
    <location>
        <begin position="96"/>
        <end position="116"/>
    </location>
</feature>
<evidence type="ECO:0000313" key="8">
    <source>
        <dbReference type="EMBL" id="EEC44814.1"/>
    </source>
</evidence>
<dbReference type="InParanoid" id="B7G9G5"/>
<dbReference type="HOGENOM" id="CLU_1071416_0_0_1"/>
<dbReference type="Proteomes" id="UP000000759">
    <property type="component" value="Chromosome 20"/>
</dbReference>
<organism evidence="8 9">
    <name type="scientific">Phaeodactylum tricornutum (strain CCAP 1055/1)</name>
    <dbReference type="NCBI Taxonomy" id="556484"/>
    <lineage>
        <taxon>Eukaryota</taxon>
        <taxon>Sar</taxon>
        <taxon>Stramenopiles</taxon>
        <taxon>Ochrophyta</taxon>
        <taxon>Bacillariophyta</taxon>
        <taxon>Bacillariophyceae</taxon>
        <taxon>Bacillariophycidae</taxon>
        <taxon>Naviculales</taxon>
        <taxon>Phaeodactylaceae</taxon>
        <taxon>Phaeodactylum</taxon>
    </lineage>
</organism>
<feature type="domain" description="Fatty acid hydroxylase" evidence="7">
    <location>
        <begin position="105"/>
        <end position="231"/>
    </location>
</feature>
<feature type="region of interest" description="Disordered" evidence="5">
    <location>
        <begin position="240"/>
        <end position="260"/>
    </location>
</feature>
<feature type="transmembrane region" description="Helical" evidence="6">
    <location>
        <begin position="63"/>
        <end position="84"/>
    </location>
</feature>
<dbReference type="InterPro" id="IPR006694">
    <property type="entry name" value="Fatty_acid_hydroxylase"/>
</dbReference>
<keyword evidence="9" id="KW-1185">Reference proteome</keyword>
<evidence type="ECO:0000313" key="9">
    <source>
        <dbReference type="Proteomes" id="UP000000759"/>
    </source>
</evidence>